<dbReference type="Pfam" id="PF02668">
    <property type="entry name" value="TauD"/>
    <property type="match status" value="1"/>
</dbReference>
<sequence>MAPTAVSQKIEDLGNTLKQTKLSNKIEGVINYGDLKAKAANIQKAEQENDDAYPYEFLRPSHPEIKWEPIGELEFHDVGLDAPQAKREDNLSGVFSNDDYSNLFSKATKIVHLTHKVGTELHGVNLADLTDVEKRELALLIARRVVVFFKKQTDLTIEKQLELGEFYGPLHRHATTGLPKGFDVNNKDTKYLDQVHVIWADSKRLPRSYSAFPSTFLWHSDVSYEVQPPSYTSLKLLTAPTTGGDTLWISGYDLYDQLSPALKVYVESHSALHSAVEQANDAKRAGTTVRREPIVTEHPLVRVHPVTGWKALYVNPGFTRSIVGVPKGESDAILKYLFELVATSQAATVRFKWEKDDVAYWDNRIAVHSATYGFYPERRHGVRVTAHGEKPSYDAAGHSQQADIDELLRVVRDTDGSLGGNYND</sequence>
<dbReference type="GO" id="GO:0005737">
    <property type="term" value="C:cytoplasm"/>
    <property type="evidence" value="ECO:0007669"/>
    <property type="project" value="TreeGrafter"/>
</dbReference>
<dbReference type="FunFam" id="3.60.130.10:FF:000003">
    <property type="entry name" value="Alpha-ketoglutarate-dependent taurine dioxygenase"/>
    <property type="match status" value="1"/>
</dbReference>
<keyword evidence="3" id="KW-0479">Metal-binding</keyword>
<dbReference type="EMBL" id="CABVLU010000002">
    <property type="protein sequence ID" value="VVT48589.1"/>
    <property type="molecule type" value="Genomic_DNA"/>
</dbReference>
<dbReference type="PANTHER" id="PTHR30468">
    <property type="entry name" value="ALPHA-KETOGLUTARATE-DEPENDENT SULFONATE DIOXYGENASE"/>
    <property type="match status" value="1"/>
</dbReference>
<gene>
    <name evidence="8" type="ORF">SAPINGB_P001853</name>
</gene>
<dbReference type="InterPro" id="IPR003819">
    <property type="entry name" value="TauD/TfdA-like"/>
</dbReference>
<keyword evidence="5" id="KW-0560">Oxidoreductase</keyword>
<evidence type="ECO:0000256" key="1">
    <source>
        <dbReference type="ARBA" id="ARBA00001954"/>
    </source>
</evidence>
<evidence type="ECO:0000256" key="6">
    <source>
        <dbReference type="ARBA" id="ARBA00023004"/>
    </source>
</evidence>
<keyword evidence="9" id="KW-1185">Reference proteome</keyword>
<reference evidence="8 9" key="1">
    <citation type="submission" date="2019-09" db="EMBL/GenBank/DDBJ databases">
        <authorList>
            <person name="Brejova B."/>
        </authorList>
    </citation>
    <scope>NUCLEOTIDE SEQUENCE [LARGE SCALE GENOMIC DNA]</scope>
</reference>
<feature type="domain" description="TauD/TfdA-like" evidence="7">
    <location>
        <begin position="111"/>
        <end position="385"/>
    </location>
</feature>
<name>A0A5E8BBX3_9ASCO</name>
<evidence type="ECO:0000313" key="9">
    <source>
        <dbReference type="Proteomes" id="UP000398389"/>
    </source>
</evidence>
<accession>A0A5E8BBX3</accession>
<evidence type="ECO:0000256" key="4">
    <source>
        <dbReference type="ARBA" id="ARBA00022964"/>
    </source>
</evidence>
<evidence type="ECO:0000313" key="8">
    <source>
        <dbReference type="EMBL" id="VVT48589.1"/>
    </source>
</evidence>
<proteinExistence type="inferred from homology"/>
<keyword evidence="4" id="KW-0223">Dioxygenase</keyword>
<evidence type="ECO:0000256" key="5">
    <source>
        <dbReference type="ARBA" id="ARBA00023002"/>
    </source>
</evidence>
<dbReference type="RefSeq" id="XP_031852464.1">
    <property type="nucleotide sequence ID" value="XM_031996573.1"/>
</dbReference>
<dbReference type="InterPro" id="IPR051323">
    <property type="entry name" value="AtsK-like"/>
</dbReference>
<comment type="cofactor">
    <cofactor evidence="1">
        <name>Fe(2+)</name>
        <dbReference type="ChEBI" id="CHEBI:29033"/>
    </cofactor>
</comment>
<dbReference type="OrthoDB" id="10257314at2759"/>
<dbReference type="AlphaFoldDB" id="A0A5E8BBX3"/>
<dbReference type="GO" id="GO:0046872">
    <property type="term" value="F:metal ion binding"/>
    <property type="evidence" value="ECO:0007669"/>
    <property type="project" value="UniProtKB-KW"/>
</dbReference>
<evidence type="ECO:0000256" key="2">
    <source>
        <dbReference type="ARBA" id="ARBA00005896"/>
    </source>
</evidence>
<evidence type="ECO:0000256" key="3">
    <source>
        <dbReference type="ARBA" id="ARBA00022723"/>
    </source>
</evidence>
<evidence type="ECO:0000259" key="7">
    <source>
        <dbReference type="Pfam" id="PF02668"/>
    </source>
</evidence>
<comment type="similarity">
    <text evidence="2">Belongs to the TfdA dioxygenase family.</text>
</comment>
<dbReference type="PANTHER" id="PTHR30468:SF31">
    <property type="entry name" value="ALPHA-KETOGLUTARATE-DEPENDENT SULFONATE DIOXYGENASE-RELATED"/>
    <property type="match status" value="1"/>
</dbReference>
<organism evidence="8 9">
    <name type="scientific">Magnusiomyces paraingens</name>
    <dbReference type="NCBI Taxonomy" id="2606893"/>
    <lineage>
        <taxon>Eukaryota</taxon>
        <taxon>Fungi</taxon>
        <taxon>Dikarya</taxon>
        <taxon>Ascomycota</taxon>
        <taxon>Saccharomycotina</taxon>
        <taxon>Dipodascomycetes</taxon>
        <taxon>Dipodascales</taxon>
        <taxon>Dipodascaceae</taxon>
        <taxon>Magnusiomyces</taxon>
    </lineage>
</organism>
<dbReference type="InterPro" id="IPR042098">
    <property type="entry name" value="TauD-like_sf"/>
</dbReference>
<dbReference type="GO" id="GO:0016706">
    <property type="term" value="F:2-oxoglutarate-dependent dioxygenase activity"/>
    <property type="evidence" value="ECO:0007669"/>
    <property type="project" value="TreeGrafter"/>
</dbReference>
<keyword evidence="6" id="KW-0408">Iron</keyword>
<dbReference type="Gene3D" id="3.60.130.10">
    <property type="entry name" value="Clavaminate synthase-like"/>
    <property type="match status" value="1"/>
</dbReference>
<dbReference type="Proteomes" id="UP000398389">
    <property type="component" value="Unassembled WGS sequence"/>
</dbReference>
<protein>
    <recommendedName>
        <fullName evidence="7">TauD/TfdA-like domain-containing protein</fullName>
    </recommendedName>
</protein>
<dbReference type="GeneID" id="43580673"/>
<dbReference type="SUPFAM" id="SSF51197">
    <property type="entry name" value="Clavaminate synthase-like"/>
    <property type="match status" value="1"/>
</dbReference>